<name>A0A8H7CMA0_9AGAR</name>
<organism evidence="1 2">
    <name type="scientific">Mycena sanguinolenta</name>
    <dbReference type="NCBI Taxonomy" id="230812"/>
    <lineage>
        <taxon>Eukaryota</taxon>
        <taxon>Fungi</taxon>
        <taxon>Dikarya</taxon>
        <taxon>Basidiomycota</taxon>
        <taxon>Agaricomycotina</taxon>
        <taxon>Agaricomycetes</taxon>
        <taxon>Agaricomycetidae</taxon>
        <taxon>Agaricales</taxon>
        <taxon>Marasmiineae</taxon>
        <taxon>Mycenaceae</taxon>
        <taxon>Mycena</taxon>
    </lineage>
</organism>
<keyword evidence="2" id="KW-1185">Reference proteome</keyword>
<comment type="caution">
    <text evidence="1">The sequence shown here is derived from an EMBL/GenBank/DDBJ whole genome shotgun (WGS) entry which is preliminary data.</text>
</comment>
<gene>
    <name evidence="1" type="ORF">MSAN_02124300</name>
</gene>
<dbReference type="Proteomes" id="UP000623467">
    <property type="component" value="Unassembled WGS sequence"/>
</dbReference>
<dbReference type="AlphaFoldDB" id="A0A8H7CMA0"/>
<sequence length="106" mass="11534">MQFAVLASTVFAAIGLVKATDYRLLYAIPAGDTMAQFTNDFQNTCSSWAPAKYAGLTFRAAFIRPGDYRGENTDTEALIYCTWEDGATVTAFTEDVAESLGATWLP</sequence>
<protein>
    <submittedName>
        <fullName evidence="1">Uncharacterized protein</fullName>
    </submittedName>
</protein>
<dbReference type="EMBL" id="JACAZH010000030">
    <property type="protein sequence ID" value="KAF7340528.1"/>
    <property type="molecule type" value="Genomic_DNA"/>
</dbReference>
<evidence type="ECO:0000313" key="1">
    <source>
        <dbReference type="EMBL" id="KAF7340528.1"/>
    </source>
</evidence>
<evidence type="ECO:0000313" key="2">
    <source>
        <dbReference type="Proteomes" id="UP000623467"/>
    </source>
</evidence>
<reference evidence="1" key="1">
    <citation type="submission" date="2020-05" db="EMBL/GenBank/DDBJ databases">
        <title>Mycena genomes resolve the evolution of fungal bioluminescence.</title>
        <authorList>
            <person name="Tsai I.J."/>
        </authorList>
    </citation>
    <scope>NUCLEOTIDE SEQUENCE</scope>
    <source>
        <strain evidence="1">160909Yilan</strain>
    </source>
</reference>
<accession>A0A8H7CMA0</accession>
<dbReference type="OrthoDB" id="2568950at2759"/>
<proteinExistence type="predicted"/>